<name>A0A4U8Z3V4_METTU</name>
<protein>
    <submittedName>
        <fullName evidence="1">Uncharacterized protein</fullName>
    </submittedName>
</protein>
<gene>
    <name evidence="1" type="ORF">MTUNDRAET4_3239</name>
</gene>
<reference evidence="1 2" key="1">
    <citation type="submission" date="2019-03" db="EMBL/GenBank/DDBJ databases">
        <authorList>
            <person name="Kox A.R. M."/>
        </authorList>
    </citation>
    <scope>NUCLEOTIDE SEQUENCE [LARGE SCALE GENOMIC DNA]</scope>
    <source>
        <strain evidence="1">MTUNDRAET4 annotated genome</strain>
    </source>
</reference>
<evidence type="ECO:0000313" key="1">
    <source>
        <dbReference type="EMBL" id="VFU10126.1"/>
    </source>
</evidence>
<accession>A0A4U8Z3V4</accession>
<evidence type="ECO:0000313" key="2">
    <source>
        <dbReference type="Proteomes" id="UP000294360"/>
    </source>
</evidence>
<organism evidence="1 2">
    <name type="scientific">Methylocella tundrae</name>
    <dbReference type="NCBI Taxonomy" id="227605"/>
    <lineage>
        <taxon>Bacteria</taxon>
        <taxon>Pseudomonadati</taxon>
        <taxon>Pseudomonadota</taxon>
        <taxon>Alphaproteobacteria</taxon>
        <taxon>Hyphomicrobiales</taxon>
        <taxon>Beijerinckiaceae</taxon>
        <taxon>Methylocella</taxon>
    </lineage>
</organism>
<dbReference type="EMBL" id="LR536450">
    <property type="protein sequence ID" value="VFU10126.1"/>
    <property type="molecule type" value="Genomic_DNA"/>
</dbReference>
<dbReference type="KEGG" id="mtun:MTUNDRAET4_3239"/>
<sequence length="106" mass="11705">MLGGIYGGLRHDLTRLRRDCAPGSPLDIVIVALAQTIRRFFDAVEQFDLTTLRCDSRDPDWLAFESALRTLRKSIGFQIKALADSYSIPPQGEFSAYLPQGSDGSA</sequence>
<dbReference type="Proteomes" id="UP000294360">
    <property type="component" value="Chromosome"/>
</dbReference>
<dbReference type="AlphaFoldDB" id="A0A4U8Z3V4"/>
<proteinExistence type="predicted"/>